<keyword evidence="2" id="KW-1185">Reference proteome</keyword>
<organism evidence="1 2">
    <name type="scientific">Leersia perrieri</name>
    <dbReference type="NCBI Taxonomy" id="77586"/>
    <lineage>
        <taxon>Eukaryota</taxon>
        <taxon>Viridiplantae</taxon>
        <taxon>Streptophyta</taxon>
        <taxon>Embryophyta</taxon>
        <taxon>Tracheophyta</taxon>
        <taxon>Spermatophyta</taxon>
        <taxon>Magnoliopsida</taxon>
        <taxon>Liliopsida</taxon>
        <taxon>Poales</taxon>
        <taxon>Poaceae</taxon>
        <taxon>BOP clade</taxon>
        <taxon>Oryzoideae</taxon>
        <taxon>Oryzeae</taxon>
        <taxon>Oryzinae</taxon>
        <taxon>Leersia</taxon>
    </lineage>
</organism>
<reference evidence="1 2" key="1">
    <citation type="submission" date="2012-08" db="EMBL/GenBank/DDBJ databases">
        <title>Oryza genome evolution.</title>
        <authorList>
            <person name="Wing R.A."/>
        </authorList>
    </citation>
    <scope>NUCLEOTIDE SEQUENCE</scope>
</reference>
<reference evidence="1" key="3">
    <citation type="submission" date="2015-04" db="UniProtKB">
        <authorList>
            <consortium name="EnsemblPlants"/>
        </authorList>
    </citation>
    <scope>IDENTIFICATION</scope>
</reference>
<evidence type="ECO:0000313" key="2">
    <source>
        <dbReference type="Proteomes" id="UP000032180"/>
    </source>
</evidence>
<dbReference type="Gramene" id="LPERR03G25940.1">
    <property type="protein sequence ID" value="LPERR03G25940.1"/>
    <property type="gene ID" value="LPERR03G25940"/>
</dbReference>
<protein>
    <submittedName>
        <fullName evidence="1">Uncharacterized protein</fullName>
    </submittedName>
</protein>
<dbReference type="Proteomes" id="UP000032180">
    <property type="component" value="Chromosome 3"/>
</dbReference>
<name>A0A0D9VXZ8_9ORYZ</name>
<accession>A0A0D9VXZ8</accession>
<dbReference type="AlphaFoldDB" id="A0A0D9VXZ8"/>
<sequence>MTRGVVPKTLRSLSTLKLRHGEVAQVAETSGFGLGRMLSLAFQLSRWSQLAMPKESLFDQMSCRPLMIPLPCVRPR</sequence>
<dbReference type="HOGENOM" id="CLU_2658038_0_0_1"/>
<dbReference type="EnsemblPlants" id="LPERR03G25940.1">
    <property type="protein sequence ID" value="LPERR03G25940.1"/>
    <property type="gene ID" value="LPERR03G25940"/>
</dbReference>
<reference evidence="2" key="2">
    <citation type="submission" date="2013-12" db="EMBL/GenBank/DDBJ databases">
        <authorList>
            <person name="Yu Y."/>
            <person name="Lee S."/>
            <person name="de Baynast K."/>
            <person name="Wissotski M."/>
            <person name="Liu L."/>
            <person name="Talag J."/>
            <person name="Goicoechea J."/>
            <person name="Angelova A."/>
            <person name="Jetty R."/>
            <person name="Kudrna D."/>
            <person name="Golser W."/>
            <person name="Rivera L."/>
            <person name="Zhang J."/>
            <person name="Wing R."/>
        </authorList>
    </citation>
    <scope>NUCLEOTIDE SEQUENCE</scope>
</reference>
<proteinExistence type="predicted"/>
<evidence type="ECO:0000313" key="1">
    <source>
        <dbReference type="EnsemblPlants" id="LPERR03G25940.1"/>
    </source>
</evidence>